<proteinExistence type="predicted"/>
<accession>A0A1T3CHL9</accession>
<name>A0A1T3CHL9_9HYPO</name>
<organism evidence="1 2">
    <name type="scientific">Trichoderma guizhouense</name>
    <dbReference type="NCBI Taxonomy" id="1491466"/>
    <lineage>
        <taxon>Eukaryota</taxon>
        <taxon>Fungi</taxon>
        <taxon>Dikarya</taxon>
        <taxon>Ascomycota</taxon>
        <taxon>Pezizomycotina</taxon>
        <taxon>Sordariomycetes</taxon>
        <taxon>Hypocreomycetidae</taxon>
        <taxon>Hypocreales</taxon>
        <taxon>Hypocreaceae</taxon>
        <taxon>Trichoderma</taxon>
    </lineage>
</organism>
<sequence length="247" mass="28214">MPAQFRYPYGEEHFWDESRYDEILPETKGKQFPSDITFDNYNEHMAALTQCQVQDIMWVQKAAFEIAEIPLRAYFVPARDGPVDECKFFYAIVPLGKAFLEKYEEAWRRLTKDPLLTLNFWDDEQDENCVSLEFPDQVADYKLKVEATCAFLPNARPSNPIAYGIPGQKIANGQWVPIPVKVKFKMARHRALLRGNGFYDVLVPSADEFDQLADKLAKSSLDIGVTDKGELLLPKRLPVIDKSLGAS</sequence>
<dbReference type="EMBL" id="LVVK01000017">
    <property type="protein sequence ID" value="OPB40617.1"/>
    <property type="molecule type" value="Genomic_DNA"/>
</dbReference>
<dbReference type="Proteomes" id="UP000191004">
    <property type="component" value="Unassembled WGS sequence"/>
</dbReference>
<protein>
    <submittedName>
        <fullName evidence="1">Uncharacterized protein</fullName>
    </submittedName>
</protein>
<gene>
    <name evidence="1" type="ORF">A0O28_0006970</name>
</gene>
<evidence type="ECO:0000313" key="1">
    <source>
        <dbReference type="EMBL" id="OPB40617.1"/>
    </source>
</evidence>
<comment type="caution">
    <text evidence="1">The sequence shown here is derived from an EMBL/GenBank/DDBJ whole genome shotgun (WGS) entry which is preliminary data.</text>
</comment>
<keyword evidence="2" id="KW-1185">Reference proteome</keyword>
<dbReference type="AlphaFoldDB" id="A0A1T3CHL9"/>
<evidence type="ECO:0000313" key="2">
    <source>
        <dbReference type="Proteomes" id="UP000191004"/>
    </source>
</evidence>
<reference evidence="1 2" key="1">
    <citation type="submission" date="2016-04" db="EMBL/GenBank/DDBJ databases">
        <title>Multiple horizontal gene transfer events from other fungi enriched the ability of the initially mycotrophic fungus Trichoderma (Ascomycota) to feed on dead plant biomass.</title>
        <authorList>
            <person name="Atanasova L."/>
            <person name="Chenthamara K."/>
            <person name="Zhang J."/>
            <person name="Grujic M."/>
            <person name="Henrissat B."/>
            <person name="Kuo A."/>
            <person name="Aertz A."/>
            <person name="Salamov A."/>
            <person name="Lipzen A."/>
            <person name="Labutti K."/>
            <person name="Barry K."/>
            <person name="Miao Y."/>
            <person name="Rahimi M.J."/>
            <person name="Shen Q."/>
            <person name="Grigoriev I.V."/>
            <person name="Kubicek C.P."/>
            <person name="Druzhinina I.S."/>
        </authorList>
    </citation>
    <scope>NUCLEOTIDE SEQUENCE [LARGE SCALE GENOMIC DNA]</scope>
    <source>
        <strain evidence="1 2">NJAU 4742</strain>
    </source>
</reference>